<evidence type="ECO:0000259" key="3">
    <source>
        <dbReference type="PROSITE" id="PS51833"/>
    </source>
</evidence>
<name>A0A2S5ST34_9BURK</name>
<feature type="region of interest" description="Disordered" evidence="1">
    <location>
        <begin position="540"/>
        <end position="572"/>
    </location>
</feature>
<sequence>MMRLMTSDLDTAWWQAREVSSEREWLLQVWQQPPIPALTPVTWREATQALRALHHPNILQAVEAVIEDGRAVLVCAPLSGVVLSQWLADHESMPVRQAVLVAIGMLDALAHLHESGLVHGHIRPDALWLDITGRSLLGGFEPAGRTVDLQRLATARGVYVAPEVAAGLRADARSDVHGVGLVLYELITGRPAVSDPQPRRALERLQTEEIQVPAPLLRGPGEEGLRSLLLRTLSRDPLQRPASAQALRQALQDWLTPALLDGSGDTLAQRTLNTLLARLASHGDLPVQAEAVRRVRRLAAADRVNLDEIARAVLDDVALTHKLLRMTNAAYFSSVGGGSITTVSRSIALLGFEAIRDLAGTLPQLEDLRDSTQREALADEYARCRVAGRTAARLCPTQAEEEESYIAALMQNLGRVLVQHHLPDEAAQVRQLARSKGQSEDQAARAMLGLSFEDLGVAVGRTWGLPDELLRVMRPPAAGTPVRAPERRGDWFRLLGGVGNVVAATRTRDAGRDLAPQQAQAIEHYAAALGLQAQQVWEAAGATPPPAAAGRGSDGVAPPGSKPGPIPAAAPSPVHPLSQAILDLRTALIRQEGREACLDIAGEAVLNHLGCRHVALLVLEPASGLFLARQVWGDDGQTLRAHFRFPGNDPADAFSALCAKGADALIRDATVPGLAAKLPAWFRTHVAAPAFMLLPISDGQRTAAALYADHAQPDGFRLSDRDLSLLRSLRDELRKLFTTPERRKA</sequence>
<dbReference type="SMART" id="SM00220">
    <property type="entry name" value="S_TKc"/>
    <property type="match status" value="1"/>
</dbReference>
<dbReference type="Gene3D" id="3.30.450.40">
    <property type="match status" value="1"/>
</dbReference>
<evidence type="ECO:0000256" key="1">
    <source>
        <dbReference type="SAM" id="MobiDB-lite"/>
    </source>
</evidence>
<feature type="compositionally biased region" description="Pro residues" evidence="1">
    <location>
        <begin position="560"/>
        <end position="572"/>
    </location>
</feature>
<evidence type="ECO:0008006" key="6">
    <source>
        <dbReference type="Google" id="ProtNLM"/>
    </source>
</evidence>
<dbReference type="Gene3D" id="1.10.510.10">
    <property type="entry name" value="Transferase(Phosphotransferase) domain 1"/>
    <property type="match status" value="1"/>
</dbReference>
<dbReference type="Gene3D" id="1.10.3210.10">
    <property type="entry name" value="Hypothetical protein af1432"/>
    <property type="match status" value="1"/>
</dbReference>
<dbReference type="SUPFAM" id="SSF55781">
    <property type="entry name" value="GAF domain-like"/>
    <property type="match status" value="1"/>
</dbReference>
<protein>
    <recommendedName>
        <fullName evidence="6">HDOD domain-containing protein</fullName>
    </recommendedName>
</protein>
<organism evidence="4 5">
    <name type="scientific">Caldimonas caldifontis</name>
    <dbReference type="NCBI Taxonomy" id="1452508"/>
    <lineage>
        <taxon>Bacteria</taxon>
        <taxon>Pseudomonadati</taxon>
        <taxon>Pseudomonadota</taxon>
        <taxon>Betaproteobacteria</taxon>
        <taxon>Burkholderiales</taxon>
        <taxon>Sphaerotilaceae</taxon>
        <taxon>Caldimonas</taxon>
    </lineage>
</organism>
<dbReference type="Pfam" id="PF08668">
    <property type="entry name" value="HDOD"/>
    <property type="match status" value="1"/>
</dbReference>
<proteinExistence type="predicted"/>
<dbReference type="PROSITE" id="PS51833">
    <property type="entry name" value="HDOD"/>
    <property type="match status" value="1"/>
</dbReference>
<dbReference type="SUPFAM" id="SSF56112">
    <property type="entry name" value="Protein kinase-like (PK-like)"/>
    <property type="match status" value="1"/>
</dbReference>
<dbReference type="PANTHER" id="PTHR33525">
    <property type="match status" value="1"/>
</dbReference>
<dbReference type="InterPro" id="IPR011009">
    <property type="entry name" value="Kinase-like_dom_sf"/>
</dbReference>
<dbReference type="InterPro" id="IPR052340">
    <property type="entry name" value="RNase_Y/CdgJ"/>
</dbReference>
<gene>
    <name evidence="4" type="ORF">C1704_11360</name>
</gene>
<dbReference type="GO" id="GO:0004672">
    <property type="term" value="F:protein kinase activity"/>
    <property type="evidence" value="ECO:0007669"/>
    <property type="project" value="InterPro"/>
</dbReference>
<accession>A0A2S5ST34</accession>
<dbReference type="AlphaFoldDB" id="A0A2S5ST34"/>
<reference evidence="4 5" key="1">
    <citation type="submission" date="2018-02" db="EMBL/GenBank/DDBJ databases">
        <title>Reclassifiation of [Polyangium] brachysporum DSM 7029 as Guopingzhaonella breviflexa gen. nov., sp. nov., a member of the family Comamonadaceae.</title>
        <authorList>
            <person name="Tang B."/>
        </authorList>
    </citation>
    <scope>NUCLEOTIDE SEQUENCE [LARGE SCALE GENOMIC DNA]</scope>
    <source>
        <strain evidence="4 5">BCRC 80649</strain>
    </source>
</reference>
<feature type="domain" description="HDOD" evidence="3">
    <location>
        <begin position="285"/>
        <end position="479"/>
    </location>
</feature>
<keyword evidence="5" id="KW-1185">Reference proteome</keyword>
<dbReference type="PANTHER" id="PTHR33525:SF4">
    <property type="entry name" value="CYCLIC DI-GMP PHOSPHODIESTERASE CDGJ"/>
    <property type="match status" value="1"/>
</dbReference>
<evidence type="ECO:0000313" key="4">
    <source>
        <dbReference type="EMBL" id="PPE65900.1"/>
    </source>
</evidence>
<comment type="caution">
    <text evidence="4">The sequence shown here is derived from an EMBL/GenBank/DDBJ whole genome shotgun (WGS) entry which is preliminary data.</text>
</comment>
<dbReference type="InterPro" id="IPR013976">
    <property type="entry name" value="HDOD"/>
</dbReference>
<evidence type="ECO:0000259" key="2">
    <source>
        <dbReference type="PROSITE" id="PS50011"/>
    </source>
</evidence>
<dbReference type="InterPro" id="IPR000719">
    <property type="entry name" value="Prot_kinase_dom"/>
</dbReference>
<evidence type="ECO:0000313" key="5">
    <source>
        <dbReference type="Proteomes" id="UP000238605"/>
    </source>
</evidence>
<dbReference type="Proteomes" id="UP000238605">
    <property type="component" value="Unassembled WGS sequence"/>
</dbReference>
<dbReference type="Pfam" id="PF00069">
    <property type="entry name" value="Pkinase"/>
    <property type="match status" value="1"/>
</dbReference>
<dbReference type="InterPro" id="IPR029016">
    <property type="entry name" value="GAF-like_dom_sf"/>
</dbReference>
<dbReference type="SUPFAM" id="SSF109604">
    <property type="entry name" value="HD-domain/PDEase-like"/>
    <property type="match status" value="1"/>
</dbReference>
<dbReference type="PROSITE" id="PS50011">
    <property type="entry name" value="PROTEIN_KINASE_DOM"/>
    <property type="match status" value="1"/>
</dbReference>
<dbReference type="GO" id="GO:0005524">
    <property type="term" value="F:ATP binding"/>
    <property type="evidence" value="ECO:0007669"/>
    <property type="project" value="InterPro"/>
</dbReference>
<dbReference type="EMBL" id="PSNX01000010">
    <property type="protein sequence ID" value="PPE65900.1"/>
    <property type="molecule type" value="Genomic_DNA"/>
</dbReference>
<feature type="domain" description="Protein kinase" evidence="2">
    <location>
        <begin position="1"/>
        <end position="255"/>
    </location>
</feature>